<evidence type="ECO:0008006" key="3">
    <source>
        <dbReference type="Google" id="ProtNLM"/>
    </source>
</evidence>
<sequence>MKIYVASSWRNNIQPFVVEALRNEGHEVYDFKNPEPGNHGFHWGEIDPDWESWSPEKFREALSHPVAESGFKLDMKALKECDACVMVLSCGRSAHLEAGYAIGAGKPTVIMLQNGEPELMYKMTPNICLDIQEVVKSINAISDKKIQGDGKI</sequence>
<dbReference type="AlphaFoldDB" id="A0A318XJT7"/>
<name>A0A318XJT7_9FIRM</name>
<protein>
    <recommendedName>
        <fullName evidence="3">Nucleoside 2-deoxyribosyltransferase-like protein</fullName>
    </recommendedName>
</protein>
<gene>
    <name evidence="1" type="ORF">LY28_02744</name>
</gene>
<dbReference type="OrthoDB" id="1807770at2"/>
<dbReference type="Gene3D" id="3.40.50.450">
    <property type="match status" value="1"/>
</dbReference>
<proteinExistence type="predicted"/>
<keyword evidence="2" id="KW-1185">Reference proteome</keyword>
<evidence type="ECO:0000313" key="2">
    <source>
        <dbReference type="Proteomes" id="UP000248132"/>
    </source>
</evidence>
<organism evidence="1 2">
    <name type="scientific">Ruminiclostridium sufflavum DSM 19573</name>
    <dbReference type="NCBI Taxonomy" id="1121337"/>
    <lineage>
        <taxon>Bacteria</taxon>
        <taxon>Bacillati</taxon>
        <taxon>Bacillota</taxon>
        <taxon>Clostridia</taxon>
        <taxon>Eubacteriales</taxon>
        <taxon>Oscillospiraceae</taxon>
        <taxon>Ruminiclostridium</taxon>
    </lineage>
</organism>
<evidence type="ECO:0000313" key="1">
    <source>
        <dbReference type="EMBL" id="PYG86718.1"/>
    </source>
</evidence>
<dbReference type="SUPFAM" id="SSF52309">
    <property type="entry name" value="N-(deoxy)ribosyltransferase-like"/>
    <property type="match status" value="1"/>
</dbReference>
<reference evidence="1 2" key="1">
    <citation type="submission" date="2018-06" db="EMBL/GenBank/DDBJ databases">
        <title>Genomic Encyclopedia of Type Strains, Phase I: the one thousand microbial genomes (KMG-I) project.</title>
        <authorList>
            <person name="Kyrpides N."/>
        </authorList>
    </citation>
    <scope>NUCLEOTIDE SEQUENCE [LARGE SCALE GENOMIC DNA]</scope>
    <source>
        <strain evidence="1 2">DSM 19573</strain>
    </source>
</reference>
<dbReference type="RefSeq" id="WP_110462745.1">
    <property type="nucleotide sequence ID" value="NZ_QKMR01000017.1"/>
</dbReference>
<comment type="caution">
    <text evidence="1">The sequence shown here is derived from an EMBL/GenBank/DDBJ whole genome shotgun (WGS) entry which is preliminary data.</text>
</comment>
<dbReference type="Proteomes" id="UP000248132">
    <property type="component" value="Unassembled WGS sequence"/>
</dbReference>
<dbReference type="EMBL" id="QKMR01000017">
    <property type="protein sequence ID" value="PYG86718.1"/>
    <property type="molecule type" value="Genomic_DNA"/>
</dbReference>
<accession>A0A318XJT7</accession>